<sequence>MSGKILPFVIVTVMLCFWLRSKRLAKRAERLAAEIGADLLPPERQNTDRAYPDPEAEAVLAALSQGDWQPAAQALTATGTDWERRSYLVGVIARRAADDDTWLRAWQAARPDDPDAAVVHADAKVSLAWQIRGGAWAKDTSAEQFAGFHRVLKEAREDFDRATSLAHPDDPTPYVLQIPLYMGLSAPHEALHQLWAEVTARAPYHYQAHWRALQYWSAKWCGSADLARNFAAQAAATAPRGSLLTMFPLVSWYAHNDDEAPDEAYGWPEMMALTEAALADVAAARPDHPRAAEVRHLLAYCLTKQGRHEAALEQFRLVDGYVEAVPWRYYDNPAEAYCRVRDVALKGAAASRLAG</sequence>
<accession>A0A7W7LDB0</accession>
<reference evidence="1 2" key="1">
    <citation type="submission" date="2020-08" db="EMBL/GenBank/DDBJ databases">
        <title>Genomic Encyclopedia of Type Strains, Phase III (KMG-III): the genomes of soil and plant-associated and newly described type strains.</title>
        <authorList>
            <person name="Whitman W."/>
        </authorList>
    </citation>
    <scope>NUCLEOTIDE SEQUENCE [LARGE SCALE GENOMIC DNA]</scope>
    <source>
        <strain evidence="1 2">CECT 3265</strain>
    </source>
</reference>
<dbReference type="AlphaFoldDB" id="A0A7W7LDB0"/>
<evidence type="ECO:0000313" key="1">
    <source>
        <dbReference type="EMBL" id="MBB4888120.1"/>
    </source>
</evidence>
<dbReference type="EMBL" id="JACHJG010000008">
    <property type="protein sequence ID" value="MBB4888120.1"/>
    <property type="molecule type" value="Genomic_DNA"/>
</dbReference>
<comment type="caution">
    <text evidence="1">The sequence shown here is derived from an EMBL/GenBank/DDBJ whole genome shotgun (WGS) entry which is preliminary data.</text>
</comment>
<dbReference type="InterPro" id="IPR011990">
    <property type="entry name" value="TPR-like_helical_dom_sf"/>
</dbReference>
<name>A0A7W7LDB0_STRNE</name>
<dbReference type="Gene3D" id="1.25.40.10">
    <property type="entry name" value="Tetratricopeptide repeat domain"/>
    <property type="match status" value="1"/>
</dbReference>
<dbReference type="RefSeq" id="WP_221495185.1">
    <property type="nucleotide sequence ID" value="NZ_BMRW01000008.1"/>
</dbReference>
<gene>
    <name evidence="1" type="ORF">FHS38_004188</name>
</gene>
<evidence type="ECO:0000313" key="2">
    <source>
        <dbReference type="Proteomes" id="UP000556436"/>
    </source>
</evidence>
<keyword evidence="2" id="KW-1185">Reference proteome</keyword>
<dbReference type="Proteomes" id="UP000556436">
    <property type="component" value="Unassembled WGS sequence"/>
</dbReference>
<organism evidence="1 2">
    <name type="scientific">Streptomyces netropsis</name>
    <name type="common">Streptoverticillium netropsis</name>
    <dbReference type="NCBI Taxonomy" id="55404"/>
    <lineage>
        <taxon>Bacteria</taxon>
        <taxon>Bacillati</taxon>
        <taxon>Actinomycetota</taxon>
        <taxon>Actinomycetes</taxon>
        <taxon>Kitasatosporales</taxon>
        <taxon>Streptomycetaceae</taxon>
        <taxon>Streptomyces</taxon>
    </lineage>
</organism>
<protein>
    <submittedName>
        <fullName evidence="1">Tetratricopeptide (TPR) repeat protein</fullName>
    </submittedName>
</protein>
<dbReference type="SUPFAM" id="SSF48452">
    <property type="entry name" value="TPR-like"/>
    <property type="match status" value="1"/>
</dbReference>
<proteinExistence type="predicted"/>